<dbReference type="CDD" id="cd07814">
    <property type="entry name" value="SRPBCC_CalC_Aha1-like"/>
    <property type="match status" value="1"/>
</dbReference>
<dbReference type="STRING" id="252246.SAMN05421799_101248"/>
<feature type="domain" description="Activator of Hsp90 ATPase homologue 1/2-like C-terminal" evidence="2">
    <location>
        <begin position="15"/>
        <end position="128"/>
    </location>
</feature>
<dbReference type="EMBL" id="FTOO01000001">
    <property type="protein sequence ID" value="SIS54406.1"/>
    <property type="molecule type" value="Genomic_DNA"/>
</dbReference>
<keyword evidence="4" id="KW-1185">Reference proteome</keyword>
<reference evidence="4" key="1">
    <citation type="submission" date="2017-01" db="EMBL/GenBank/DDBJ databases">
        <authorList>
            <person name="Varghese N."/>
            <person name="Submissions S."/>
        </authorList>
    </citation>
    <scope>NUCLEOTIDE SEQUENCE [LARGE SCALE GENOMIC DNA]</scope>
    <source>
        <strain evidence="4">DSM 16176</strain>
    </source>
</reference>
<gene>
    <name evidence="3" type="ORF">SAMN05421799_101248</name>
</gene>
<dbReference type="InterPro" id="IPR023393">
    <property type="entry name" value="START-like_dom_sf"/>
</dbReference>
<evidence type="ECO:0000313" key="3">
    <source>
        <dbReference type="EMBL" id="SIS54406.1"/>
    </source>
</evidence>
<dbReference type="SUPFAM" id="SSF55961">
    <property type="entry name" value="Bet v1-like"/>
    <property type="match status" value="1"/>
</dbReference>
<dbReference type="Pfam" id="PF08327">
    <property type="entry name" value="AHSA1"/>
    <property type="match status" value="1"/>
</dbReference>
<dbReference type="OrthoDB" id="2355173at2"/>
<name>A0A1N7JYR7_9BACL</name>
<evidence type="ECO:0000313" key="4">
    <source>
        <dbReference type="Proteomes" id="UP000186156"/>
    </source>
</evidence>
<proteinExistence type="inferred from homology"/>
<comment type="similarity">
    <text evidence="1">Belongs to the AHA1 family.</text>
</comment>
<dbReference type="AlphaFoldDB" id="A0A1N7JYR7"/>
<evidence type="ECO:0000256" key="1">
    <source>
        <dbReference type="ARBA" id="ARBA00006817"/>
    </source>
</evidence>
<accession>A0A1N7JYR7</accession>
<dbReference type="RefSeq" id="WP_084182436.1">
    <property type="nucleotide sequence ID" value="NZ_FTOO01000001.1"/>
</dbReference>
<sequence>MSKLPDIVLHVDIEAPAETIWPYVSTGEGLGAWLMPSTLQPKEGEPFVLHAGPYGDSPCRVSAVLPPTRLSFHWDAHWLVEFTLQPSDGGMTRVTLRHGGWDDQHVSHTGQSHAVIRQVMENGWRRKLTEDLPRAVLGSSGA</sequence>
<evidence type="ECO:0000259" key="2">
    <source>
        <dbReference type="Pfam" id="PF08327"/>
    </source>
</evidence>
<protein>
    <submittedName>
        <fullName evidence="3">Uncharacterized conserved protein YndB, AHSA1/START domain</fullName>
    </submittedName>
</protein>
<dbReference type="Gene3D" id="3.30.530.20">
    <property type="match status" value="1"/>
</dbReference>
<dbReference type="Proteomes" id="UP000186156">
    <property type="component" value="Unassembled WGS sequence"/>
</dbReference>
<organism evidence="3 4">
    <name type="scientific">Alicyclobacillus vulcanalis</name>
    <dbReference type="NCBI Taxonomy" id="252246"/>
    <lineage>
        <taxon>Bacteria</taxon>
        <taxon>Bacillati</taxon>
        <taxon>Bacillota</taxon>
        <taxon>Bacilli</taxon>
        <taxon>Bacillales</taxon>
        <taxon>Alicyclobacillaceae</taxon>
        <taxon>Alicyclobacillus</taxon>
    </lineage>
</organism>
<dbReference type="InterPro" id="IPR013538">
    <property type="entry name" value="ASHA1/2-like_C"/>
</dbReference>